<name>A0A6F9EIA3_9BACL</name>
<sequence length="32" mass="3920">MWLYFWTERRSLTLERACLALGYDSDVLRLLK</sequence>
<proteinExistence type="predicted"/>
<protein>
    <submittedName>
        <fullName evidence="1">Uncharacterized protein</fullName>
    </submittedName>
</protein>
<dbReference type="EMBL" id="LR792683">
    <property type="protein sequence ID" value="CAB3396218.1"/>
    <property type="molecule type" value="Genomic_DNA"/>
</dbReference>
<gene>
    <name evidence="1" type="ORF">COOX1_3464</name>
</gene>
<dbReference type="Proteomes" id="UP000502196">
    <property type="component" value="Chromosome"/>
</dbReference>
<accession>A0A6F9EIA3</accession>
<organism evidence="1 2">
    <name type="scientific">Kyrpidia spormannii</name>
    <dbReference type="NCBI Taxonomy" id="2055160"/>
    <lineage>
        <taxon>Bacteria</taxon>
        <taxon>Bacillati</taxon>
        <taxon>Bacillota</taxon>
        <taxon>Bacilli</taxon>
        <taxon>Bacillales</taxon>
        <taxon>Alicyclobacillaceae</taxon>
        <taxon>Kyrpidia</taxon>
    </lineage>
</organism>
<evidence type="ECO:0000313" key="2">
    <source>
        <dbReference type="Proteomes" id="UP000502196"/>
    </source>
</evidence>
<dbReference type="AlphaFoldDB" id="A0A6F9EIA3"/>
<reference evidence="1 2" key="1">
    <citation type="submission" date="2020-04" db="EMBL/GenBank/DDBJ databases">
        <authorList>
            <person name="Hogendoorn C."/>
        </authorList>
    </citation>
    <scope>NUCLEOTIDE SEQUENCE [LARGE SCALE GENOMIC DNA]</scope>
    <source>
        <strain evidence="1">COOX1</strain>
    </source>
</reference>
<evidence type="ECO:0000313" key="1">
    <source>
        <dbReference type="EMBL" id="CAB3396218.1"/>
    </source>
</evidence>